<protein>
    <submittedName>
        <fullName evidence="1">Uncharacterized protein</fullName>
    </submittedName>
</protein>
<reference evidence="2" key="1">
    <citation type="journal article" date="2023" name="Front. Plant Sci.">
        <title>Chromosomal-level genome assembly of Melastoma candidum provides insights into trichome evolution.</title>
        <authorList>
            <person name="Zhong Y."/>
            <person name="Wu W."/>
            <person name="Sun C."/>
            <person name="Zou P."/>
            <person name="Liu Y."/>
            <person name="Dai S."/>
            <person name="Zhou R."/>
        </authorList>
    </citation>
    <scope>NUCLEOTIDE SEQUENCE [LARGE SCALE GENOMIC DNA]</scope>
</reference>
<dbReference type="Proteomes" id="UP001057402">
    <property type="component" value="Chromosome 9"/>
</dbReference>
<proteinExistence type="predicted"/>
<organism evidence="1 2">
    <name type="scientific">Melastoma candidum</name>
    <dbReference type="NCBI Taxonomy" id="119954"/>
    <lineage>
        <taxon>Eukaryota</taxon>
        <taxon>Viridiplantae</taxon>
        <taxon>Streptophyta</taxon>
        <taxon>Embryophyta</taxon>
        <taxon>Tracheophyta</taxon>
        <taxon>Spermatophyta</taxon>
        <taxon>Magnoliopsida</taxon>
        <taxon>eudicotyledons</taxon>
        <taxon>Gunneridae</taxon>
        <taxon>Pentapetalae</taxon>
        <taxon>rosids</taxon>
        <taxon>malvids</taxon>
        <taxon>Myrtales</taxon>
        <taxon>Melastomataceae</taxon>
        <taxon>Melastomatoideae</taxon>
        <taxon>Melastomateae</taxon>
        <taxon>Melastoma</taxon>
    </lineage>
</organism>
<keyword evidence="2" id="KW-1185">Reference proteome</keyword>
<accession>A0ACB9MKG9</accession>
<dbReference type="EMBL" id="CM042888">
    <property type="protein sequence ID" value="KAI4324449.1"/>
    <property type="molecule type" value="Genomic_DNA"/>
</dbReference>
<sequence length="111" mass="12989">MFLFLQCRGHCNDAQSYISDRRKHWPGGRNRTTLPPPLNDRRGTIQQKLNPEDPTFCKYFDLIVVVLTKENRDAKLYALFHFIDLNRGASDWQPECLGEEVAGTRNKFSRF</sequence>
<name>A0ACB9MKG9_9MYRT</name>
<comment type="caution">
    <text evidence="1">The sequence shown here is derived from an EMBL/GenBank/DDBJ whole genome shotgun (WGS) entry which is preliminary data.</text>
</comment>
<evidence type="ECO:0000313" key="1">
    <source>
        <dbReference type="EMBL" id="KAI4324449.1"/>
    </source>
</evidence>
<gene>
    <name evidence="1" type="ORF">MLD38_029938</name>
</gene>
<evidence type="ECO:0000313" key="2">
    <source>
        <dbReference type="Proteomes" id="UP001057402"/>
    </source>
</evidence>